<accession>A0A8T9QE15</accession>
<reference evidence="2" key="1">
    <citation type="submission" date="2022-04" db="EMBL/GenBank/DDBJ databases">
        <title>Hymenobacter sp. isolated from the air.</title>
        <authorList>
            <person name="Won M."/>
            <person name="Lee C.-M."/>
            <person name="Woen H.-Y."/>
            <person name="Kwon S.-W."/>
        </authorList>
    </citation>
    <scope>NUCLEOTIDE SEQUENCE</scope>
    <source>
        <strain evidence="2">5116S-3</strain>
    </source>
</reference>
<protein>
    <submittedName>
        <fullName evidence="2">Uncharacterized protein</fullName>
    </submittedName>
</protein>
<dbReference type="Proteomes" id="UP000831796">
    <property type="component" value="Chromosome"/>
</dbReference>
<keyword evidence="3" id="KW-1185">Reference proteome</keyword>
<keyword evidence="1" id="KW-1133">Transmembrane helix</keyword>
<keyword evidence="1" id="KW-0472">Membrane</keyword>
<dbReference type="AlphaFoldDB" id="A0A8T9QE15"/>
<feature type="transmembrane region" description="Helical" evidence="1">
    <location>
        <begin position="6"/>
        <end position="29"/>
    </location>
</feature>
<evidence type="ECO:0000313" key="2">
    <source>
        <dbReference type="EMBL" id="UOQ73053.1"/>
    </source>
</evidence>
<feature type="transmembrane region" description="Helical" evidence="1">
    <location>
        <begin position="50"/>
        <end position="71"/>
    </location>
</feature>
<keyword evidence="1" id="KW-0812">Transmembrane</keyword>
<gene>
    <name evidence="2" type="ORF">MUN79_03505</name>
</gene>
<name>A0A8T9QE15_9BACT</name>
<dbReference type="RefSeq" id="WP_244676408.1">
    <property type="nucleotide sequence ID" value="NZ_CP095046.1"/>
</dbReference>
<organism evidence="2 3">
    <name type="scientific">Hymenobacter cellulosilyticus</name>
    <dbReference type="NCBI Taxonomy" id="2932248"/>
    <lineage>
        <taxon>Bacteria</taxon>
        <taxon>Pseudomonadati</taxon>
        <taxon>Bacteroidota</taxon>
        <taxon>Cytophagia</taxon>
        <taxon>Cytophagales</taxon>
        <taxon>Hymenobacteraceae</taxon>
        <taxon>Hymenobacter</taxon>
    </lineage>
</organism>
<dbReference type="KEGG" id="hcu:MUN79_03505"/>
<evidence type="ECO:0000313" key="3">
    <source>
        <dbReference type="Proteomes" id="UP000831796"/>
    </source>
</evidence>
<dbReference type="EMBL" id="CP095046">
    <property type="protein sequence ID" value="UOQ73053.1"/>
    <property type="molecule type" value="Genomic_DNA"/>
</dbReference>
<proteinExistence type="predicted"/>
<sequence length="188" mass="21010">MLDLGYLIVTLLKASIQAAVYATVLLVLARLWARYAPDSRVAKYSSNRKLFWWSSAAVASMVLFFVANTSWGDHGSADHARIPLGHGLAMEEINGSTAYFEPVSINDQSEQIAGVASYQVANDVLCAKMNDGSCFTYHLSTKQYQAFTDSTRYNAAAKELGLPPTTQFASFSKHYIRYWEGWRLWFLA</sequence>
<evidence type="ECO:0000256" key="1">
    <source>
        <dbReference type="SAM" id="Phobius"/>
    </source>
</evidence>